<dbReference type="PANTHER" id="PTHR30294:SF29">
    <property type="entry name" value="MULTIDRUG ABC TRANSPORTER PERMEASE YBHS-RELATED"/>
    <property type="match status" value="1"/>
</dbReference>
<keyword evidence="5 6" id="KW-0472">Membrane</keyword>
<evidence type="ECO:0000256" key="5">
    <source>
        <dbReference type="ARBA" id="ARBA00023136"/>
    </source>
</evidence>
<evidence type="ECO:0000313" key="8">
    <source>
        <dbReference type="Proteomes" id="UP001596052"/>
    </source>
</evidence>
<keyword evidence="8" id="KW-1185">Reference proteome</keyword>
<dbReference type="RefSeq" id="WP_377170843.1">
    <property type="nucleotide sequence ID" value="NZ_JBHSMQ010000010.1"/>
</dbReference>
<dbReference type="EMBL" id="JBHSMQ010000010">
    <property type="protein sequence ID" value="MFC5457488.1"/>
    <property type="molecule type" value="Genomic_DNA"/>
</dbReference>
<proteinExistence type="predicted"/>
<evidence type="ECO:0000256" key="3">
    <source>
        <dbReference type="ARBA" id="ARBA00022692"/>
    </source>
</evidence>
<feature type="transmembrane region" description="Helical" evidence="6">
    <location>
        <begin position="12"/>
        <end position="40"/>
    </location>
</feature>
<name>A0ABW0KVH9_9BACT</name>
<protein>
    <submittedName>
        <fullName evidence="7">ABC transporter permease</fullName>
    </submittedName>
</protein>
<keyword evidence="2" id="KW-1003">Cell membrane</keyword>
<feature type="transmembrane region" description="Helical" evidence="6">
    <location>
        <begin position="170"/>
        <end position="193"/>
    </location>
</feature>
<evidence type="ECO:0000313" key="7">
    <source>
        <dbReference type="EMBL" id="MFC5457488.1"/>
    </source>
</evidence>
<keyword evidence="3 6" id="KW-0812">Transmembrane</keyword>
<accession>A0ABW0KVH9</accession>
<dbReference type="InterPro" id="IPR051449">
    <property type="entry name" value="ABC-2_transporter_component"/>
</dbReference>
<evidence type="ECO:0000256" key="2">
    <source>
        <dbReference type="ARBA" id="ARBA00022475"/>
    </source>
</evidence>
<organism evidence="7 8">
    <name type="scientific">Prosthecobacter fluviatilis</name>
    <dbReference type="NCBI Taxonomy" id="445931"/>
    <lineage>
        <taxon>Bacteria</taxon>
        <taxon>Pseudomonadati</taxon>
        <taxon>Verrucomicrobiota</taxon>
        <taxon>Verrucomicrobiia</taxon>
        <taxon>Verrucomicrobiales</taxon>
        <taxon>Verrucomicrobiaceae</taxon>
        <taxon>Prosthecobacter</taxon>
    </lineage>
</organism>
<gene>
    <name evidence="7" type="ORF">ACFQDI_21655</name>
</gene>
<keyword evidence="4 6" id="KW-1133">Transmembrane helix</keyword>
<feature type="transmembrane region" description="Helical" evidence="6">
    <location>
        <begin position="60"/>
        <end position="79"/>
    </location>
</feature>
<feature type="transmembrane region" description="Helical" evidence="6">
    <location>
        <begin position="105"/>
        <end position="123"/>
    </location>
</feature>
<evidence type="ECO:0000256" key="4">
    <source>
        <dbReference type="ARBA" id="ARBA00022989"/>
    </source>
</evidence>
<sequence>MRIFWILLKKELHAFFVSPVAYVVLALVMVLNGFAFRAALSVLENAPSEGSIVSWTFHAMWFWLSYFFIFPLLTMRLFAEEKKMGTLETLFTAPVRAWQVVGSKYLASVIVYCVLWLPSLFNFKFAHWISAGQVEIPSGAMRGAYLILVVMGMFNLAVGCFASSLTSNQIVAAIISFTVSLMHFLMGIFIMVVGRKISDTIVDIVNYFAATEHIRIFTAGLIDSRPIIYYLSMSLLFLSFTHHVVEFRRWRP</sequence>
<comment type="subcellular location">
    <subcellularLocation>
        <location evidence="1">Cell membrane</location>
        <topology evidence="1">Multi-pass membrane protein</topology>
    </subcellularLocation>
</comment>
<feature type="transmembrane region" description="Helical" evidence="6">
    <location>
        <begin position="227"/>
        <end position="245"/>
    </location>
</feature>
<feature type="transmembrane region" description="Helical" evidence="6">
    <location>
        <begin position="143"/>
        <end position="163"/>
    </location>
</feature>
<dbReference type="Pfam" id="PF12730">
    <property type="entry name" value="ABC2_membrane_4"/>
    <property type="match status" value="1"/>
</dbReference>
<reference evidence="8" key="1">
    <citation type="journal article" date="2019" name="Int. J. Syst. Evol. Microbiol.">
        <title>The Global Catalogue of Microorganisms (GCM) 10K type strain sequencing project: providing services to taxonomists for standard genome sequencing and annotation.</title>
        <authorList>
            <consortium name="The Broad Institute Genomics Platform"/>
            <consortium name="The Broad Institute Genome Sequencing Center for Infectious Disease"/>
            <person name="Wu L."/>
            <person name="Ma J."/>
        </authorList>
    </citation>
    <scope>NUCLEOTIDE SEQUENCE [LARGE SCALE GENOMIC DNA]</scope>
    <source>
        <strain evidence="8">CGMCC 4.1469</strain>
    </source>
</reference>
<dbReference type="PANTHER" id="PTHR30294">
    <property type="entry name" value="MEMBRANE COMPONENT OF ABC TRANSPORTER YHHJ-RELATED"/>
    <property type="match status" value="1"/>
</dbReference>
<evidence type="ECO:0000256" key="6">
    <source>
        <dbReference type="SAM" id="Phobius"/>
    </source>
</evidence>
<dbReference type="Proteomes" id="UP001596052">
    <property type="component" value="Unassembled WGS sequence"/>
</dbReference>
<comment type="caution">
    <text evidence="7">The sequence shown here is derived from an EMBL/GenBank/DDBJ whole genome shotgun (WGS) entry which is preliminary data.</text>
</comment>
<evidence type="ECO:0000256" key="1">
    <source>
        <dbReference type="ARBA" id="ARBA00004651"/>
    </source>
</evidence>